<dbReference type="GeneID" id="36843483"/>
<proteinExistence type="predicted"/>
<dbReference type="KEGG" id="vg:36843483"/>
<protein>
    <submittedName>
        <fullName evidence="2">Uncharacterized protein</fullName>
    </submittedName>
</protein>
<name>A0A2U7U9B0_9VIRU</name>
<evidence type="ECO:0000256" key="1">
    <source>
        <dbReference type="SAM" id="MobiDB-lite"/>
    </source>
</evidence>
<sequence>MGCRHAQEHWFCAIVRSGTTSGRRPRRGVRATVLVLRGQKNGARVGKAPAAQDSGSVHRVRWKRKKHIKSHAKKMQREATGHKRKADDMNSPHEVACDASGGGQETRRCRPRGMTDNNTTTGGAPAIRHMVNGNLLAFADPFYQI</sequence>
<organism evidence="2">
    <name type="scientific">Pandoravirus quercus</name>
    <dbReference type="NCBI Taxonomy" id="2107709"/>
    <lineage>
        <taxon>Viruses</taxon>
        <taxon>Pandoravirus</taxon>
    </lineage>
</organism>
<dbReference type="EMBL" id="MG011689">
    <property type="protein sequence ID" value="AVK75016.1"/>
    <property type="molecule type" value="Genomic_DNA"/>
</dbReference>
<feature type="compositionally biased region" description="Basic and acidic residues" evidence="1">
    <location>
        <begin position="75"/>
        <end position="91"/>
    </location>
</feature>
<reference evidence="2" key="1">
    <citation type="journal article" date="2018" name="Nat. Commun.">
        <title>Diversity and evolution of the emerging Pandoraviridae family.</title>
        <authorList>
            <person name="Legendre M."/>
            <person name="Fabre E."/>
            <person name="Poirot O."/>
            <person name="Jeudy S."/>
            <person name="Lartigue A."/>
            <person name="Alempic J.M."/>
            <person name="Beucher L."/>
            <person name="Philippe N."/>
            <person name="Bertaux L."/>
            <person name="Christo-Foroux E."/>
            <person name="Labadie K."/>
            <person name="Coute Y."/>
            <person name="Abergel C."/>
            <person name="Claverie J.M."/>
        </authorList>
    </citation>
    <scope>NUCLEOTIDE SEQUENCE [LARGE SCALE GENOMIC DNA]</scope>
    <source>
        <strain evidence="2">Quercus</strain>
    </source>
</reference>
<feature type="compositionally biased region" description="Basic residues" evidence="1">
    <location>
        <begin position="62"/>
        <end position="74"/>
    </location>
</feature>
<dbReference type="Proteomes" id="UP000248852">
    <property type="component" value="Segment"/>
</dbReference>
<dbReference type="RefSeq" id="YP_009483285.1">
    <property type="nucleotide sequence ID" value="NC_037667.1"/>
</dbReference>
<gene>
    <name evidence="2" type="ORF">pqer_cds_594</name>
</gene>
<evidence type="ECO:0000313" key="2">
    <source>
        <dbReference type="EMBL" id="AVK75016.1"/>
    </source>
</evidence>
<accession>A0A2U7U9B0</accession>
<feature type="region of interest" description="Disordered" evidence="1">
    <location>
        <begin position="62"/>
        <end position="125"/>
    </location>
</feature>